<keyword evidence="2" id="KW-1015">Disulfide bond</keyword>
<dbReference type="PROSITE" id="PS50060">
    <property type="entry name" value="MAM_2"/>
    <property type="match status" value="1"/>
</dbReference>
<dbReference type="InterPro" id="IPR000998">
    <property type="entry name" value="MAM_dom"/>
</dbReference>
<dbReference type="SUPFAM" id="SSF49899">
    <property type="entry name" value="Concanavalin A-like lectins/glucanases"/>
    <property type="match status" value="1"/>
</dbReference>
<dbReference type="PRINTS" id="PR00020">
    <property type="entry name" value="MAMDOMAIN"/>
</dbReference>
<dbReference type="STRING" id="623744.A0A553RGC5"/>
<evidence type="ECO:0000313" key="5">
    <source>
        <dbReference type="Proteomes" id="UP000316079"/>
    </source>
</evidence>
<dbReference type="SMART" id="SM00137">
    <property type="entry name" value="MAM"/>
    <property type="match status" value="1"/>
</dbReference>
<protein>
    <recommendedName>
        <fullName evidence="3">MAM domain-containing protein</fullName>
    </recommendedName>
</protein>
<dbReference type="InterPro" id="IPR013320">
    <property type="entry name" value="ConA-like_dom_sf"/>
</dbReference>
<keyword evidence="1" id="KW-0677">Repeat</keyword>
<evidence type="ECO:0000256" key="2">
    <source>
        <dbReference type="ARBA" id="ARBA00023157"/>
    </source>
</evidence>
<dbReference type="Gene3D" id="2.60.120.200">
    <property type="match status" value="1"/>
</dbReference>
<dbReference type="GO" id="GO:0016020">
    <property type="term" value="C:membrane"/>
    <property type="evidence" value="ECO:0007669"/>
    <property type="project" value="InterPro"/>
</dbReference>
<name>A0A553RGC5_9TELE</name>
<dbReference type="AlphaFoldDB" id="A0A553RGC5"/>
<reference evidence="4 5" key="1">
    <citation type="journal article" date="2019" name="Sci. Data">
        <title>Hybrid genome assembly and annotation of Danionella translucida.</title>
        <authorList>
            <person name="Kadobianskyi M."/>
            <person name="Schulze L."/>
            <person name="Schuelke M."/>
            <person name="Judkewitz B."/>
        </authorList>
    </citation>
    <scope>NUCLEOTIDE SEQUENCE [LARGE SCALE GENOMIC DNA]</scope>
    <source>
        <strain evidence="4 5">Bolton</strain>
    </source>
</reference>
<accession>A0A553RGC5</accession>
<dbReference type="InterPro" id="IPR051622">
    <property type="entry name" value="R-tyr_protein_phosphatases"/>
</dbReference>
<gene>
    <name evidence="4" type="ORF">DNTS_006050</name>
</gene>
<comment type="caution">
    <text evidence="4">The sequence shown here is derived from an EMBL/GenBank/DDBJ whole genome shotgun (WGS) entry which is preliminary data.</text>
</comment>
<keyword evidence="5" id="KW-1185">Reference proteome</keyword>
<dbReference type="CDD" id="cd06263">
    <property type="entry name" value="MAM"/>
    <property type="match status" value="1"/>
</dbReference>
<evidence type="ECO:0000259" key="3">
    <source>
        <dbReference type="PROSITE" id="PS50060"/>
    </source>
</evidence>
<dbReference type="EMBL" id="SRMA01024134">
    <property type="protein sequence ID" value="TRZ01224.1"/>
    <property type="molecule type" value="Genomic_DNA"/>
</dbReference>
<feature type="domain" description="MAM" evidence="3">
    <location>
        <begin position="1"/>
        <end position="92"/>
    </location>
</feature>
<dbReference type="Pfam" id="PF00629">
    <property type="entry name" value="MAM"/>
    <property type="match status" value="1"/>
</dbReference>
<sequence length="123" mass="14467">MVNASGRASGQKAHLLLPTLKENDTHCIDFHYTLSSRDGTSPGTLNVYIKVDGGPQGNPIWNASTPVTEGWVKTELAISTFWPNSYQVIFEAYYCTYYYDYYYYYCDYKYYCNYYYYCCNNYY</sequence>
<dbReference type="PANTHER" id="PTHR24051">
    <property type="entry name" value="SUSHI DOMAIN-CONTAINING PROTEIN 1"/>
    <property type="match status" value="1"/>
</dbReference>
<dbReference type="Proteomes" id="UP000316079">
    <property type="component" value="Unassembled WGS sequence"/>
</dbReference>
<evidence type="ECO:0000256" key="1">
    <source>
        <dbReference type="ARBA" id="ARBA00022737"/>
    </source>
</evidence>
<organism evidence="4 5">
    <name type="scientific">Danionella cerebrum</name>
    <dbReference type="NCBI Taxonomy" id="2873325"/>
    <lineage>
        <taxon>Eukaryota</taxon>
        <taxon>Metazoa</taxon>
        <taxon>Chordata</taxon>
        <taxon>Craniata</taxon>
        <taxon>Vertebrata</taxon>
        <taxon>Euteleostomi</taxon>
        <taxon>Actinopterygii</taxon>
        <taxon>Neopterygii</taxon>
        <taxon>Teleostei</taxon>
        <taxon>Ostariophysi</taxon>
        <taxon>Cypriniformes</taxon>
        <taxon>Danionidae</taxon>
        <taxon>Danioninae</taxon>
        <taxon>Danionella</taxon>
    </lineage>
</organism>
<proteinExistence type="predicted"/>
<dbReference type="PANTHER" id="PTHR24051:SF12">
    <property type="entry name" value="PROTEIN-TYROSINE-PHOSPHATASE"/>
    <property type="match status" value="1"/>
</dbReference>
<evidence type="ECO:0000313" key="4">
    <source>
        <dbReference type="EMBL" id="TRZ01224.1"/>
    </source>
</evidence>
<dbReference type="OrthoDB" id="10253954at2759"/>